<protein>
    <submittedName>
        <fullName evidence="1">Uncharacterized protein</fullName>
    </submittedName>
</protein>
<proteinExistence type="predicted"/>
<name>A0A8T1W5V5_9STRA</name>
<dbReference type="EMBL" id="JAGDFL010000434">
    <property type="protein sequence ID" value="KAG7388646.1"/>
    <property type="molecule type" value="Genomic_DNA"/>
</dbReference>
<accession>A0A8T1W5V5</accession>
<dbReference type="Proteomes" id="UP000693981">
    <property type="component" value="Unassembled WGS sequence"/>
</dbReference>
<dbReference type="AlphaFoldDB" id="A0A8T1W5V5"/>
<keyword evidence="2" id="KW-1185">Reference proteome</keyword>
<dbReference type="OrthoDB" id="95512at2759"/>
<organism evidence="1 2">
    <name type="scientific">Phytophthora boehmeriae</name>
    <dbReference type="NCBI Taxonomy" id="109152"/>
    <lineage>
        <taxon>Eukaryota</taxon>
        <taxon>Sar</taxon>
        <taxon>Stramenopiles</taxon>
        <taxon>Oomycota</taxon>
        <taxon>Peronosporomycetes</taxon>
        <taxon>Peronosporales</taxon>
        <taxon>Peronosporaceae</taxon>
        <taxon>Phytophthora</taxon>
    </lineage>
</organism>
<gene>
    <name evidence="1" type="ORF">PHYBOEH_007771</name>
</gene>
<sequence length="214" mass="23869">MVLPVPAATIRRMIDTVAAIPWSALKSVEETLLWSVPPEPRGPKWADDVFTSAKTVSMPLLLEAFDDGDELTDSCSSGSYSSDGDEIVEWSSDEESLDEGWVDDGEPFAYEAERWYWSPPNSTKIDTTGQHYEAISQGRADLGDYELELGDEHYRRPTMYAMPSMDFSAVDTWVDRYGSNKTDVAYVATVLESDQNQEPQPSMPSVSGFYIPVL</sequence>
<evidence type="ECO:0000313" key="1">
    <source>
        <dbReference type="EMBL" id="KAG7388646.1"/>
    </source>
</evidence>
<evidence type="ECO:0000313" key="2">
    <source>
        <dbReference type="Proteomes" id="UP000693981"/>
    </source>
</evidence>
<comment type="caution">
    <text evidence="1">The sequence shown here is derived from an EMBL/GenBank/DDBJ whole genome shotgun (WGS) entry which is preliminary data.</text>
</comment>
<reference evidence="1" key="1">
    <citation type="submission" date="2021-02" db="EMBL/GenBank/DDBJ databases">
        <authorList>
            <person name="Palmer J.M."/>
        </authorList>
    </citation>
    <scope>NUCLEOTIDE SEQUENCE</scope>
    <source>
        <strain evidence="1">SCRP23</strain>
    </source>
</reference>